<dbReference type="InterPro" id="IPR011059">
    <property type="entry name" value="Metal-dep_hydrolase_composite"/>
</dbReference>
<evidence type="ECO:0000313" key="7">
    <source>
        <dbReference type="EMBL" id="GGJ20868.1"/>
    </source>
</evidence>
<dbReference type="Proteomes" id="UP000632222">
    <property type="component" value="Unassembled WGS sequence"/>
</dbReference>
<protein>
    <submittedName>
        <fullName evidence="7">N-acetylglucosamine-6-phosphate deacetylase</fullName>
    </submittedName>
</protein>
<comment type="caution">
    <text evidence="7">The sequence shown here is derived from an EMBL/GenBank/DDBJ whole genome shotgun (WGS) entry which is preliminary data.</text>
</comment>
<dbReference type="PIRSF" id="PIRSF038994">
    <property type="entry name" value="NagA"/>
    <property type="match status" value="1"/>
</dbReference>
<dbReference type="InterPro" id="IPR006680">
    <property type="entry name" value="Amidohydro-rel"/>
</dbReference>
<sequence>MQIQGQVLTPAGFQKATLHFSDCIEALRPARSGKHYILPGFIDTHVHGGAGGDTMDGLEGIQTLRMFHARHGTTTLLPTTITNPWENIVSALQAVKEAQGIWHGADVPGAHLEGPFISPGRLGAQPPFALSPNPALLDELLHIGVIRSTTVAPEIEGVTESLPQLIEAGVRISIGHTRADFQTTVDFIEKVVALGGTVAATHLYNAMGGLTGRDPSILGAVLVSKQVYTEVILDLHHVHPGSFELARQLKPEKLILITDAMRAAGLGDGESDLGGQTVYVKNNRASLADGTIAGSLLTLDEALRNAVQLGVPLEEASRMLSSTPARYLGLSDRGSIQKDKRADFVVLDDNLNVVDTLVGGRSIHE</sequence>
<dbReference type="Gene3D" id="3.20.20.140">
    <property type="entry name" value="Metal-dependent hydrolases"/>
    <property type="match status" value="1"/>
</dbReference>
<accession>A0ABQ2CU64</accession>
<evidence type="ECO:0000256" key="5">
    <source>
        <dbReference type="PIRNR" id="PIRNR038994"/>
    </source>
</evidence>
<organism evidence="7 8">
    <name type="scientific">Deinococcus roseus</name>
    <dbReference type="NCBI Taxonomy" id="392414"/>
    <lineage>
        <taxon>Bacteria</taxon>
        <taxon>Thermotogati</taxon>
        <taxon>Deinococcota</taxon>
        <taxon>Deinococci</taxon>
        <taxon>Deinococcales</taxon>
        <taxon>Deinococcaceae</taxon>
        <taxon>Deinococcus</taxon>
    </lineage>
</organism>
<gene>
    <name evidence="7" type="ORF">GCM10008938_03890</name>
</gene>
<evidence type="ECO:0000256" key="2">
    <source>
        <dbReference type="ARBA" id="ARBA00022723"/>
    </source>
</evidence>
<evidence type="ECO:0000256" key="3">
    <source>
        <dbReference type="ARBA" id="ARBA00022801"/>
    </source>
</evidence>
<evidence type="ECO:0000256" key="4">
    <source>
        <dbReference type="ARBA" id="ARBA00023277"/>
    </source>
</evidence>
<dbReference type="Gene3D" id="2.30.40.10">
    <property type="entry name" value="Urease, subunit C, domain 1"/>
    <property type="match status" value="1"/>
</dbReference>
<comment type="similarity">
    <text evidence="1 5">Belongs to the metallo-dependent hydrolases superfamily. NagA family.</text>
</comment>
<dbReference type="InterPro" id="IPR032466">
    <property type="entry name" value="Metal_Hydrolase"/>
</dbReference>
<dbReference type="NCBIfam" id="TIGR00221">
    <property type="entry name" value="nagA"/>
    <property type="match status" value="1"/>
</dbReference>
<name>A0ABQ2CU64_9DEIO</name>
<feature type="domain" description="Amidohydrolase-related" evidence="6">
    <location>
        <begin position="36"/>
        <end position="361"/>
    </location>
</feature>
<dbReference type="PANTHER" id="PTHR11113">
    <property type="entry name" value="N-ACETYLGLUCOSAMINE-6-PHOSPHATE DEACETYLASE"/>
    <property type="match status" value="1"/>
</dbReference>
<dbReference type="SUPFAM" id="SSF51338">
    <property type="entry name" value="Composite domain of metallo-dependent hydrolases"/>
    <property type="match status" value="1"/>
</dbReference>
<dbReference type="SUPFAM" id="SSF51556">
    <property type="entry name" value="Metallo-dependent hydrolases"/>
    <property type="match status" value="1"/>
</dbReference>
<reference evidence="8" key="1">
    <citation type="journal article" date="2019" name="Int. J. Syst. Evol. Microbiol.">
        <title>The Global Catalogue of Microorganisms (GCM) 10K type strain sequencing project: providing services to taxonomists for standard genome sequencing and annotation.</title>
        <authorList>
            <consortium name="The Broad Institute Genomics Platform"/>
            <consortium name="The Broad Institute Genome Sequencing Center for Infectious Disease"/>
            <person name="Wu L."/>
            <person name="Ma J."/>
        </authorList>
    </citation>
    <scope>NUCLEOTIDE SEQUENCE [LARGE SCALE GENOMIC DNA]</scope>
    <source>
        <strain evidence="8">JCM 14370</strain>
    </source>
</reference>
<dbReference type="PANTHER" id="PTHR11113:SF14">
    <property type="entry name" value="N-ACETYLGLUCOSAMINE-6-PHOSPHATE DEACETYLASE"/>
    <property type="match status" value="1"/>
</dbReference>
<evidence type="ECO:0000256" key="1">
    <source>
        <dbReference type="ARBA" id="ARBA00010716"/>
    </source>
</evidence>
<keyword evidence="4 5" id="KW-0119">Carbohydrate metabolism</keyword>
<dbReference type="Pfam" id="PF01979">
    <property type="entry name" value="Amidohydro_1"/>
    <property type="match status" value="1"/>
</dbReference>
<dbReference type="EMBL" id="BMOD01000001">
    <property type="protein sequence ID" value="GGJ20868.1"/>
    <property type="molecule type" value="Genomic_DNA"/>
</dbReference>
<evidence type="ECO:0000259" key="6">
    <source>
        <dbReference type="Pfam" id="PF01979"/>
    </source>
</evidence>
<dbReference type="InterPro" id="IPR003764">
    <property type="entry name" value="GlcNAc_6-P_deAcase"/>
</dbReference>
<evidence type="ECO:0000313" key="8">
    <source>
        <dbReference type="Proteomes" id="UP000632222"/>
    </source>
</evidence>
<proteinExistence type="inferred from homology"/>
<keyword evidence="3 5" id="KW-0378">Hydrolase</keyword>
<dbReference type="RefSeq" id="WP_188999005.1">
    <property type="nucleotide sequence ID" value="NZ_BMOD01000001.1"/>
</dbReference>
<keyword evidence="2" id="KW-0479">Metal-binding</keyword>
<keyword evidence="8" id="KW-1185">Reference proteome</keyword>
<dbReference type="CDD" id="cd00854">
    <property type="entry name" value="NagA"/>
    <property type="match status" value="1"/>
</dbReference>